<feature type="transmembrane region" description="Helical" evidence="1">
    <location>
        <begin position="21"/>
        <end position="39"/>
    </location>
</feature>
<dbReference type="EMBL" id="BK015926">
    <property type="protein sequence ID" value="DAF85415.1"/>
    <property type="molecule type" value="Genomic_DNA"/>
</dbReference>
<proteinExistence type="predicted"/>
<accession>A0A8S5TTC3</accession>
<reference evidence="2" key="1">
    <citation type="journal article" date="2021" name="Proc. Natl. Acad. Sci. U.S.A.">
        <title>A Catalog of Tens of Thousands of Viruses from Human Metagenomes Reveals Hidden Associations with Chronic Diseases.</title>
        <authorList>
            <person name="Tisza M.J."/>
            <person name="Buck C.B."/>
        </authorList>
    </citation>
    <scope>NUCLEOTIDE SEQUENCE</scope>
    <source>
        <strain evidence="2">Ctzm5103</strain>
    </source>
</reference>
<evidence type="ECO:0000256" key="1">
    <source>
        <dbReference type="SAM" id="Phobius"/>
    </source>
</evidence>
<feature type="transmembrane region" description="Helical" evidence="1">
    <location>
        <begin position="51"/>
        <end position="72"/>
    </location>
</feature>
<sequence>MEENTTNENEKKGIKAKGVSLWGQIAAAVWIGGWTAAQFARDIFKGQHVSVIEIILSGLAIAACFTPVYFNLIMDKVKEIKLGA</sequence>
<keyword evidence="1" id="KW-0812">Transmembrane</keyword>
<evidence type="ECO:0000313" key="2">
    <source>
        <dbReference type="EMBL" id="DAF85415.1"/>
    </source>
</evidence>
<keyword evidence="1" id="KW-0472">Membrane</keyword>
<name>A0A8S5TTC3_9CAUD</name>
<organism evidence="2">
    <name type="scientific">Siphoviridae sp. ctzm5103</name>
    <dbReference type="NCBI Taxonomy" id="2825750"/>
    <lineage>
        <taxon>Viruses</taxon>
        <taxon>Duplodnaviria</taxon>
        <taxon>Heunggongvirae</taxon>
        <taxon>Uroviricota</taxon>
        <taxon>Caudoviricetes</taxon>
    </lineage>
</organism>
<protein>
    <submittedName>
        <fullName evidence="2">Uncharacterized protein</fullName>
    </submittedName>
</protein>
<keyword evidence="1" id="KW-1133">Transmembrane helix</keyword>